<dbReference type="EMBL" id="ACHM02000001">
    <property type="protein sequence ID" value="EFH93847.1"/>
    <property type="molecule type" value="Genomic_DNA"/>
</dbReference>
<dbReference type="HOGENOM" id="CLU_2206155_0_0_9"/>
<dbReference type="AlphaFoldDB" id="D6S6Z3"/>
<organism evidence="1">
    <name type="scientific">Finegoldia magna ATCC 53516</name>
    <dbReference type="NCBI Taxonomy" id="525282"/>
    <lineage>
        <taxon>Bacteria</taxon>
        <taxon>Bacillati</taxon>
        <taxon>Bacillota</taxon>
        <taxon>Tissierellia</taxon>
        <taxon>Tissierellales</taxon>
        <taxon>Peptoniphilaceae</taxon>
        <taxon>Finegoldia</taxon>
    </lineage>
</organism>
<proteinExistence type="predicted"/>
<reference evidence="1" key="1">
    <citation type="submission" date="2010-05" db="EMBL/GenBank/DDBJ databases">
        <authorList>
            <person name="Muzny D."/>
            <person name="Qin X."/>
            <person name="Buhay C."/>
            <person name="Dugan-Rocha S."/>
            <person name="Ding Y."/>
            <person name="Chen G."/>
            <person name="Hawes A."/>
            <person name="Holder M."/>
            <person name="Jhangiani S."/>
            <person name="Johnson A."/>
            <person name="Khan Z."/>
            <person name="Li Z."/>
            <person name="Liu W."/>
            <person name="Liu X."/>
            <person name="Perez L."/>
            <person name="Shen H."/>
            <person name="Wang Q."/>
            <person name="Watt J."/>
            <person name="Xi L."/>
            <person name="Xin Y."/>
            <person name="Zhou J."/>
            <person name="Deng J."/>
            <person name="Jiang H."/>
            <person name="Liu Y."/>
            <person name="Qu J."/>
            <person name="Song X.-Z."/>
            <person name="Zhang L."/>
            <person name="Villasana D."/>
            <person name="Johnson A."/>
            <person name="Liu J."/>
            <person name="Liyanage D."/>
            <person name="Lorensuhewa L."/>
            <person name="Robinson T."/>
            <person name="Song A."/>
            <person name="Song B.-B."/>
            <person name="Dinh H."/>
            <person name="Thornton R."/>
            <person name="Coyle M."/>
            <person name="Francisco L."/>
            <person name="Jackson L."/>
            <person name="Javaid M."/>
            <person name="Korchina V."/>
            <person name="Kovar C."/>
            <person name="Mata R."/>
            <person name="Mathew T."/>
            <person name="Ngo R."/>
            <person name="Nguyen L."/>
            <person name="Nguyen N."/>
            <person name="Okwuonu G."/>
            <person name="Ongeri F."/>
            <person name="Pham C."/>
            <person name="Simmons D."/>
            <person name="Wilczek-Boney K."/>
            <person name="Hale W."/>
            <person name="Jakkamsetti A."/>
            <person name="Pham P."/>
            <person name="Ruth R."/>
            <person name="San Lucas F."/>
            <person name="Warren J."/>
            <person name="Zhang J."/>
            <person name="Zhao Z."/>
            <person name="Zhou C."/>
            <person name="Zhu D."/>
            <person name="Lee S."/>
            <person name="Bess C."/>
            <person name="Blankenburg K."/>
            <person name="Forbes L."/>
            <person name="Fu Q."/>
            <person name="Gubbala S."/>
            <person name="Hirani K."/>
            <person name="Jayaseelan J.C."/>
            <person name="Lara F."/>
            <person name="Munidasa M."/>
            <person name="Palculict T."/>
            <person name="Patil S."/>
            <person name="Pu L.-L."/>
            <person name="Saada N."/>
            <person name="Tang L."/>
            <person name="Weissenberger G."/>
            <person name="Zhu Y."/>
            <person name="Hemphill L."/>
            <person name="Shang Y."/>
            <person name="Youmans B."/>
            <person name="Ayvaz T."/>
            <person name="Ross M."/>
            <person name="Santibanez J."/>
            <person name="Aqrawi P."/>
            <person name="Gross S."/>
            <person name="Joshi V."/>
            <person name="Fowler G."/>
            <person name="Nazareth L."/>
            <person name="Reid J."/>
            <person name="Worley K."/>
            <person name="Petrosino J."/>
            <person name="Highlander S."/>
            <person name="Gibbs R."/>
        </authorList>
    </citation>
    <scope>NUCLEOTIDE SEQUENCE [LARGE SCALE GENOMIC DNA]</scope>
    <source>
        <strain evidence="1">ATCC 53516</strain>
    </source>
</reference>
<dbReference type="Proteomes" id="UP000004063">
    <property type="component" value="Chromosome"/>
</dbReference>
<gene>
    <name evidence="1" type="ORF">HMPREF0391_10215</name>
</gene>
<sequence>MLLVCFNANLAKLVIYFISHKDEDAGHRSCTRTCKTRKVVAHSSCLQKLENSNLKILKFEARFAYAVKFWTDFFDLKSAKFSPYDILSKTGNLLLFRCTPPKILHKK</sequence>
<evidence type="ECO:0000313" key="1">
    <source>
        <dbReference type="EMBL" id="EFH93847.1"/>
    </source>
</evidence>
<protein>
    <submittedName>
        <fullName evidence="1">Uncharacterized protein</fullName>
    </submittedName>
</protein>
<comment type="caution">
    <text evidence="1">The sequence shown here is derived from an EMBL/GenBank/DDBJ whole genome shotgun (WGS) entry which is preliminary data.</text>
</comment>
<accession>D6S6Z3</accession>
<name>D6S6Z3_FINMA</name>